<sequence>MGGSTNVEHTVSSDGGGNGYLAGATLEDFFEGTEEPAYVLTNEKRGIEHEDDDGERVVKPGADYNAVAAVTDERVLLLVGGNEDGNGRNRSVSLPYTEIRSVETSSGMLKSRLTLTARTSDRYTFWLGGREDYEHVAEYVEQAISYWVTVDRRLEKAREHLSAVEDKLEDGDPATARTAITRTEELLEDAEQVATDFRDGDHAMHRRIAQLETRLSLARIRTHWTRARQLAGDAESARSEGEYVEAYETYRRSLAEYERAIDRSEGVEYHAVDDMDAEVAGVEKAIDEVTGAPLRKATEACEAATDATDRETAVDRWERALDACHEALTLVLRREDVFDGDPDPLRFQVEWAAQKLVEAHQAVADEARDRGDTARETGDAATARDAYDHARDHYESARRVAAEFRSCDPEQFERALADLPDDTTAEPVDARA</sequence>
<evidence type="ECO:0000259" key="2">
    <source>
        <dbReference type="Pfam" id="PF14470"/>
    </source>
</evidence>
<dbReference type="AlphaFoldDB" id="A0A1G7LUL6"/>
<proteinExistence type="predicted"/>
<feature type="region of interest" description="Disordered" evidence="1">
    <location>
        <begin position="364"/>
        <end position="391"/>
    </location>
</feature>
<organism evidence="3 4">
    <name type="scientific">Halorientalis regularis</name>
    <dbReference type="NCBI Taxonomy" id="660518"/>
    <lineage>
        <taxon>Archaea</taxon>
        <taxon>Methanobacteriati</taxon>
        <taxon>Methanobacteriota</taxon>
        <taxon>Stenosarchaea group</taxon>
        <taxon>Halobacteria</taxon>
        <taxon>Halobacteriales</taxon>
        <taxon>Haloarculaceae</taxon>
        <taxon>Halorientalis</taxon>
    </lineage>
</organism>
<dbReference type="STRING" id="660518.SAMN05216218_10731"/>
<name>A0A1G7LUL6_9EURY</name>
<dbReference type="EMBL" id="FNBK01000007">
    <property type="protein sequence ID" value="SDF53207.1"/>
    <property type="molecule type" value="Genomic_DNA"/>
</dbReference>
<evidence type="ECO:0000313" key="4">
    <source>
        <dbReference type="Proteomes" id="UP000199076"/>
    </source>
</evidence>
<feature type="domain" description="YokE-like PH" evidence="2">
    <location>
        <begin position="62"/>
        <end position="140"/>
    </location>
</feature>
<gene>
    <name evidence="3" type="ORF">SAMN05216218_10731</name>
</gene>
<accession>A0A1G7LUL6</accession>
<evidence type="ECO:0000313" key="3">
    <source>
        <dbReference type="EMBL" id="SDF53207.1"/>
    </source>
</evidence>
<dbReference type="OrthoDB" id="239829at2157"/>
<dbReference type="Proteomes" id="UP000199076">
    <property type="component" value="Unassembled WGS sequence"/>
</dbReference>
<dbReference type="RefSeq" id="WP_092691501.1">
    <property type="nucleotide sequence ID" value="NZ_FNBK01000007.1"/>
</dbReference>
<protein>
    <submittedName>
        <fullName evidence="3">PH domain-containing protein</fullName>
    </submittedName>
</protein>
<dbReference type="Pfam" id="PF14470">
    <property type="entry name" value="bPH_3"/>
    <property type="match status" value="1"/>
</dbReference>
<reference evidence="4" key="1">
    <citation type="submission" date="2016-10" db="EMBL/GenBank/DDBJ databases">
        <authorList>
            <person name="Varghese N."/>
            <person name="Submissions S."/>
        </authorList>
    </citation>
    <scope>NUCLEOTIDE SEQUENCE [LARGE SCALE GENOMIC DNA]</scope>
    <source>
        <strain evidence="4">IBRC-M 10760</strain>
    </source>
</reference>
<evidence type="ECO:0000256" key="1">
    <source>
        <dbReference type="SAM" id="MobiDB-lite"/>
    </source>
</evidence>
<dbReference type="InterPro" id="IPR039519">
    <property type="entry name" value="YokE-like_PH"/>
</dbReference>
<feature type="compositionally biased region" description="Basic and acidic residues" evidence="1">
    <location>
        <begin position="364"/>
        <end position="378"/>
    </location>
</feature>
<keyword evidence="4" id="KW-1185">Reference proteome</keyword>